<dbReference type="InterPro" id="IPR015919">
    <property type="entry name" value="Cadherin-like_sf"/>
</dbReference>
<evidence type="ECO:0000256" key="7">
    <source>
        <dbReference type="PROSITE-ProRule" id="PRU00043"/>
    </source>
</evidence>
<dbReference type="InterPro" id="IPR002126">
    <property type="entry name" value="Cadherin-like_dom"/>
</dbReference>
<dbReference type="Gene3D" id="2.60.40.60">
    <property type="entry name" value="Cadherins"/>
    <property type="match status" value="3"/>
</dbReference>
<feature type="domain" description="Cadherin" evidence="10">
    <location>
        <begin position="209"/>
        <end position="329"/>
    </location>
</feature>
<comment type="subcellular location">
    <subcellularLocation>
        <location evidence="1">Membrane</location>
    </subcellularLocation>
</comment>
<accession>A0A8J4X980</accession>
<dbReference type="GO" id="GO:0005886">
    <property type="term" value="C:plasma membrane"/>
    <property type="evidence" value="ECO:0007669"/>
    <property type="project" value="InterPro"/>
</dbReference>
<feature type="domain" description="Cadherin" evidence="10">
    <location>
        <begin position="92"/>
        <end position="207"/>
    </location>
</feature>
<feature type="region of interest" description="Disordered" evidence="8">
    <location>
        <begin position="512"/>
        <end position="567"/>
    </location>
</feature>
<dbReference type="AlphaFoldDB" id="A0A8J4X980"/>
<keyword evidence="12" id="KW-1185">Reference proteome</keyword>
<dbReference type="PRINTS" id="PR00205">
    <property type="entry name" value="CADHERIN"/>
</dbReference>
<dbReference type="SUPFAM" id="SSF49313">
    <property type="entry name" value="Cadherin-like"/>
    <property type="match status" value="3"/>
</dbReference>
<dbReference type="GO" id="GO:0005509">
    <property type="term" value="F:calcium ion binding"/>
    <property type="evidence" value="ECO:0007669"/>
    <property type="project" value="UniProtKB-UniRule"/>
</dbReference>
<dbReference type="PANTHER" id="PTHR24026">
    <property type="entry name" value="FAT ATYPICAL CADHERIN-RELATED"/>
    <property type="match status" value="1"/>
</dbReference>
<feature type="non-terminal residue" evidence="11">
    <location>
        <position position="567"/>
    </location>
</feature>
<proteinExistence type="predicted"/>
<evidence type="ECO:0000313" key="12">
    <source>
        <dbReference type="Proteomes" id="UP000727407"/>
    </source>
</evidence>
<dbReference type="Proteomes" id="UP000727407">
    <property type="component" value="Unassembled WGS sequence"/>
</dbReference>
<feature type="non-terminal residue" evidence="11">
    <location>
        <position position="1"/>
    </location>
</feature>
<dbReference type="OrthoDB" id="6491773at2759"/>
<dbReference type="CDD" id="cd11304">
    <property type="entry name" value="Cadherin_repeat"/>
    <property type="match status" value="3"/>
</dbReference>
<evidence type="ECO:0000256" key="6">
    <source>
        <dbReference type="ARBA" id="ARBA00023136"/>
    </source>
</evidence>
<dbReference type="GO" id="GO:0050839">
    <property type="term" value="F:cell adhesion molecule binding"/>
    <property type="evidence" value="ECO:0007669"/>
    <property type="project" value="TreeGrafter"/>
</dbReference>
<feature type="transmembrane region" description="Helical" evidence="9">
    <location>
        <begin position="431"/>
        <end position="456"/>
    </location>
</feature>
<organism evidence="11 12">
    <name type="scientific">Clarias magur</name>
    <name type="common">Asian catfish</name>
    <name type="synonym">Macropteronotus magur</name>
    <dbReference type="NCBI Taxonomy" id="1594786"/>
    <lineage>
        <taxon>Eukaryota</taxon>
        <taxon>Metazoa</taxon>
        <taxon>Chordata</taxon>
        <taxon>Craniata</taxon>
        <taxon>Vertebrata</taxon>
        <taxon>Euteleostomi</taxon>
        <taxon>Actinopterygii</taxon>
        <taxon>Neopterygii</taxon>
        <taxon>Teleostei</taxon>
        <taxon>Ostariophysi</taxon>
        <taxon>Siluriformes</taxon>
        <taxon>Clariidae</taxon>
        <taxon>Clarias</taxon>
    </lineage>
</organism>
<dbReference type="SMART" id="SM00112">
    <property type="entry name" value="CA"/>
    <property type="match status" value="2"/>
</dbReference>
<gene>
    <name evidence="11" type="primary">cdhr2</name>
    <name evidence="11" type="ORF">DAT39_003870</name>
</gene>
<keyword evidence="3" id="KW-0677">Repeat</keyword>
<keyword evidence="2 9" id="KW-0812">Transmembrane</keyword>
<name>A0A8J4X980_CLAMG</name>
<keyword evidence="6 9" id="KW-0472">Membrane</keyword>
<dbReference type="EMBL" id="QNUK01000033">
    <property type="protein sequence ID" value="KAF5906451.1"/>
    <property type="molecule type" value="Genomic_DNA"/>
</dbReference>
<evidence type="ECO:0000256" key="4">
    <source>
        <dbReference type="ARBA" id="ARBA00022837"/>
    </source>
</evidence>
<comment type="caution">
    <text evidence="11">The sequence shown here is derived from an EMBL/GenBank/DDBJ whole genome shotgun (WGS) entry which is preliminary data.</text>
</comment>
<reference evidence="11" key="1">
    <citation type="submission" date="2020-07" db="EMBL/GenBank/DDBJ databases">
        <title>Clarias magur genome sequencing, assembly and annotation.</title>
        <authorList>
            <person name="Kushwaha B."/>
            <person name="Kumar R."/>
            <person name="Das P."/>
            <person name="Joshi C.G."/>
            <person name="Kumar D."/>
            <person name="Nagpure N.S."/>
            <person name="Pandey M."/>
            <person name="Agarwal S."/>
            <person name="Srivastava S."/>
            <person name="Singh M."/>
            <person name="Sahoo L."/>
            <person name="Jayasankar P."/>
            <person name="Meher P.K."/>
            <person name="Koringa P.G."/>
            <person name="Iquebal M.A."/>
            <person name="Das S.P."/>
            <person name="Bit A."/>
            <person name="Patnaik S."/>
            <person name="Patel N."/>
            <person name="Shah T.M."/>
            <person name="Hinsu A."/>
            <person name="Jena J.K."/>
        </authorList>
    </citation>
    <scope>NUCLEOTIDE SEQUENCE</scope>
    <source>
        <strain evidence="11">CIFAMagur01</strain>
        <tissue evidence="11">Testis</tissue>
    </source>
</reference>
<keyword evidence="5 9" id="KW-1133">Transmembrane helix</keyword>
<keyword evidence="4 7" id="KW-0106">Calcium</keyword>
<dbReference type="PROSITE" id="PS50268">
    <property type="entry name" value="CADHERIN_2"/>
    <property type="match status" value="3"/>
</dbReference>
<evidence type="ECO:0000256" key="2">
    <source>
        <dbReference type="ARBA" id="ARBA00022692"/>
    </source>
</evidence>
<protein>
    <submittedName>
        <fullName evidence="11">Cadherin-related family member 2</fullName>
    </submittedName>
</protein>
<evidence type="ECO:0000256" key="3">
    <source>
        <dbReference type="ARBA" id="ARBA00022737"/>
    </source>
</evidence>
<evidence type="ECO:0000313" key="11">
    <source>
        <dbReference type="EMBL" id="KAF5906451.1"/>
    </source>
</evidence>
<evidence type="ECO:0000256" key="9">
    <source>
        <dbReference type="SAM" id="Phobius"/>
    </source>
</evidence>
<feature type="compositionally biased region" description="Polar residues" evidence="8">
    <location>
        <begin position="557"/>
        <end position="567"/>
    </location>
</feature>
<dbReference type="GO" id="GO:0007156">
    <property type="term" value="P:homophilic cell adhesion via plasma membrane adhesion molecules"/>
    <property type="evidence" value="ECO:0007669"/>
    <property type="project" value="InterPro"/>
</dbReference>
<evidence type="ECO:0000259" key="10">
    <source>
        <dbReference type="PROSITE" id="PS50268"/>
    </source>
</evidence>
<evidence type="ECO:0000256" key="1">
    <source>
        <dbReference type="ARBA" id="ARBA00004370"/>
    </source>
</evidence>
<evidence type="ECO:0000256" key="5">
    <source>
        <dbReference type="ARBA" id="ARBA00022989"/>
    </source>
</evidence>
<dbReference type="InterPro" id="IPR020894">
    <property type="entry name" value="Cadherin_CS"/>
</dbReference>
<feature type="domain" description="Cadherin" evidence="10">
    <location>
        <begin position="3"/>
        <end position="92"/>
    </location>
</feature>
<sequence length="567" mass="62488">AFVGNVYATDADQTTNNNRISFSIKNVLFLCLSEPDGAGYQGMVRVDPDVELDYEKDVEYTITVEATDMGGNSDTCTVHIVVDDINDTPPYFPEGITMQVDENTPAGMVIGKINGTDKDTTSSLVYERVSSMCYYNRTWAPCVEEWFDVKSDGSVVTAEGVTIDYEECMQVKMTARVVDLNTEKGSNSYEGIITINIIDVNDNAPVFHPVQDFFVLIAENIEEGKSVARVAATDRDSGDNKIIQFEVVYVEFATNTDETPQVVDLIFSVVTEQPDPEGYIGIISSKNTLQADKEGKYLVTVMAKNGILSTNETVKLITVDKSYKVDLKFSKSVTEVKENLDDIKLILAAATKAMVHVVKVSSETSRLTQRNVVTLLEAYYVFLNGTALNSESVGKILNSQSVYEEYGHALEKYGLEGISGNVPTEKTNNTVLFIMVGLVAALVIVLIVTTTSMVCIRKKYKTKLKAAKAMNTAATAVNEYQKDGPVVPGTNKANPVLNLNIDASTDLGFDEEASSADRERPLRKKKMKMTIHTSSRWTQPWLREGRRKAQRVPVSPSPTLHLTPPQT</sequence>
<evidence type="ECO:0000256" key="8">
    <source>
        <dbReference type="SAM" id="MobiDB-lite"/>
    </source>
</evidence>
<dbReference type="PROSITE" id="PS00232">
    <property type="entry name" value="CADHERIN_1"/>
    <property type="match status" value="1"/>
</dbReference>
<dbReference type="GO" id="GO:0009653">
    <property type="term" value="P:anatomical structure morphogenesis"/>
    <property type="evidence" value="ECO:0007669"/>
    <property type="project" value="UniProtKB-ARBA"/>
</dbReference>
<dbReference type="PANTHER" id="PTHR24026:SF133">
    <property type="entry name" value="CADHERIN-RELATED FAMILY MEMBER 2"/>
    <property type="match status" value="1"/>
</dbReference>